<dbReference type="EMBL" id="JAEAOA010001664">
    <property type="protein sequence ID" value="KAK3583130.1"/>
    <property type="molecule type" value="Genomic_DNA"/>
</dbReference>
<name>A0AAE0S0V9_9BIVA</name>
<evidence type="ECO:0000313" key="2">
    <source>
        <dbReference type="Proteomes" id="UP001195483"/>
    </source>
</evidence>
<sequence>MTIKSTSTDLMVFTGSTVGNNFIILNTYVVQSGIHVYKAYSDQTTLDCLASANDVTSPLFEVSTEGIGVNLAVICQICVPEDETKAAAKLYHDWTLQTNVNKILQPQSICLLFEITCKAYFAYASHIAAGNEYSSAGNEYSSAGNEYSSAGNEYSSAGNEYSSAGNEYSSAGVYINFWIQINFFVTAVI</sequence>
<evidence type="ECO:0000313" key="1">
    <source>
        <dbReference type="EMBL" id="KAK3583130.1"/>
    </source>
</evidence>
<protein>
    <submittedName>
        <fullName evidence="1">Uncharacterized protein</fullName>
    </submittedName>
</protein>
<reference evidence="1" key="2">
    <citation type="journal article" date="2021" name="Genome Biol. Evol.">
        <title>Developing a high-quality reference genome for a parasitic bivalve with doubly uniparental inheritance (Bivalvia: Unionida).</title>
        <authorList>
            <person name="Smith C.H."/>
        </authorList>
    </citation>
    <scope>NUCLEOTIDE SEQUENCE</scope>
    <source>
        <strain evidence="1">CHS0354</strain>
        <tissue evidence="1">Mantle</tissue>
    </source>
</reference>
<reference evidence="1" key="1">
    <citation type="journal article" date="2021" name="Genome Biol. Evol.">
        <title>A High-Quality Reference Genome for a Parasitic Bivalve with Doubly Uniparental Inheritance (Bivalvia: Unionida).</title>
        <authorList>
            <person name="Smith C.H."/>
        </authorList>
    </citation>
    <scope>NUCLEOTIDE SEQUENCE</scope>
    <source>
        <strain evidence="1">CHS0354</strain>
    </source>
</reference>
<gene>
    <name evidence="1" type="ORF">CHS0354_027531</name>
</gene>
<accession>A0AAE0S0V9</accession>
<comment type="caution">
    <text evidence="1">The sequence shown here is derived from an EMBL/GenBank/DDBJ whole genome shotgun (WGS) entry which is preliminary data.</text>
</comment>
<dbReference type="AlphaFoldDB" id="A0AAE0S0V9"/>
<reference evidence="1" key="3">
    <citation type="submission" date="2023-05" db="EMBL/GenBank/DDBJ databases">
        <authorList>
            <person name="Smith C.H."/>
        </authorList>
    </citation>
    <scope>NUCLEOTIDE SEQUENCE</scope>
    <source>
        <strain evidence="1">CHS0354</strain>
        <tissue evidence="1">Mantle</tissue>
    </source>
</reference>
<keyword evidence="2" id="KW-1185">Reference proteome</keyword>
<organism evidence="1 2">
    <name type="scientific">Potamilus streckersoni</name>
    <dbReference type="NCBI Taxonomy" id="2493646"/>
    <lineage>
        <taxon>Eukaryota</taxon>
        <taxon>Metazoa</taxon>
        <taxon>Spiralia</taxon>
        <taxon>Lophotrochozoa</taxon>
        <taxon>Mollusca</taxon>
        <taxon>Bivalvia</taxon>
        <taxon>Autobranchia</taxon>
        <taxon>Heteroconchia</taxon>
        <taxon>Palaeoheterodonta</taxon>
        <taxon>Unionida</taxon>
        <taxon>Unionoidea</taxon>
        <taxon>Unionidae</taxon>
        <taxon>Ambleminae</taxon>
        <taxon>Lampsilini</taxon>
        <taxon>Potamilus</taxon>
    </lineage>
</organism>
<proteinExistence type="predicted"/>
<dbReference type="Proteomes" id="UP001195483">
    <property type="component" value="Unassembled WGS sequence"/>
</dbReference>